<feature type="transmembrane region" description="Helical" evidence="6">
    <location>
        <begin position="64"/>
        <end position="87"/>
    </location>
</feature>
<sequence length="329" mass="34663">MIGSSLFTCAALPVGRIGKPQARGDDVRGYAPSRREEKVTVTMHSEWLRSVRRNMTTRLGASDLSLVAGGLTFYAAIAVVPVLLLALRAATVVTSPEWVLSRMADVAELLPDALGARSAVITLAEAGATLSLLGVLIAIFPATFYGEGLRRALVAYRPVDENLTGWRGRALVLPFVLLAPFLVVVMLRLAEWLADATTSGGVGSLALRVWIGFIGTWLVLAVAVSWVFAVVGPGLPRATVVAAGALVTASFLAGFAQGFVLFLAIPVDLGAPFGGLTVIGAVIAAGLWMFLLHVLLLVGWALTLAIDELGWWFDDASAQGASDSDRQVK</sequence>
<keyword evidence="5 6" id="KW-0472">Membrane</keyword>
<keyword evidence="3 6" id="KW-0812">Transmembrane</keyword>
<evidence type="ECO:0000256" key="2">
    <source>
        <dbReference type="ARBA" id="ARBA00022475"/>
    </source>
</evidence>
<dbReference type="EMBL" id="LVHI01000040">
    <property type="protein sequence ID" value="OAK51150.1"/>
    <property type="molecule type" value="Genomic_DNA"/>
</dbReference>
<evidence type="ECO:0000256" key="1">
    <source>
        <dbReference type="ARBA" id="ARBA00004651"/>
    </source>
</evidence>
<keyword evidence="4 6" id="KW-1133">Transmembrane helix</keyword>
<feature type="transmembrane region" description="Helical" evidence="6">
    <location>
        <begin position="277"/>
        <end position="302"/>
    </location>
</feature>
<evidence type="ECO:0000313" key="8">
    <source>
        <dbReference type="Proteomes" id="UP000077519"/>
    </source>
</evidence>
<dbReference type="InterPro" id="IPR017039">
    <property type="entry name" value="Virul_fac_BrkB"/>
</dbReference>
<dbReference type="Pfam" id="PF03631">
    <property type="entry name" value="Virul_fac_BrkB"/>
    <property type="match status" value="1"/>
</dbReference>
<comment type="caution">
    <text evidence="7">The sequence shown here is derived from an EMBL/GenBank/DDBJ whole genome shotgun (WGS) entry which is preliminary data.</text>
</comment>
<evidence type="ECO:0000313" key="7">
    <source>
        <dbReference type="EMBL" id="OAK51150.1"/>
    </source>
</evidence>
<dbReference type="Proteomes" id="UP000077519">
    <property type="component" value="Unassembled WGS sequence"/>
</dbReference>
<evidence type="ECO:0000256" key="6">
    <source>
        <dbReference type="SAM" id="Phobius"/>
    </source>
</evidence>
<proteinExistence type="predicted"/>
<reference evidence="7 8" key="1">
    <citation type="submission" date="2016-03" db="EMBL/GenBank/DDBJ databases">
        <title>Genome sequence of Rhodococcus kyotonensis KB10.</title>
        <authorList>
            <person name="Jeong H."/>
            <person name="Hong C.E."/>
            <person name="Jo S.H."/>
            <person name="Park J.M."/>
        </authorList>
    </citation>
    <scope>NUCLEOTIDE SEQUENCE [LARGE SCALE GENOMIC DNA]</scope>
    <source>
        <strain evidence="7 8">KB10</strain>
    </source>
</reference>
<dbReference type="AlphaFoldDB" id="A0A177Y6X1"/>
<feature type="transmembrane region" description="Helical" evidence="6">
    <location>
        <begin position="210"/>
        <end position="231"/>
    </location>
</feature>
<feature type="transmembrane region" description="Helical" evidence="6">
    <location>
        <begin position="170"/>
        <end position="190"/>
    </location>
</feature>
<name>A0A177Y6X1_9NOCA</name>
<evidence type="ECO:0000256" key="5">
    <source>
        <dbReference type="ARBA" id="ARBA00023136"/>
    </source>
</evidence>
<keyword evidence="8" id="KW-1185">Reference proteome</keyword>
<protein>
    <submittedName>
        <fullName evidence="7">Uncharacterized protein</fullName>
    </submittedName>
</protein>
<evidence type="ECO:0000256" key="3">
    <source>
        <dbReference type="ARBA" id="ARBA00022692"/>
    </source>
</evidence>
<accession>A0A177Y6X1</accession>
<organism evidence="7 8">
    <name type="scientific">Rhodococcoides kyotonense</name>
    <dbReference type="NCBI Taxonomy" id="398843"/>
    <lineage>
        <taxon>Bacteria</taxon>
        <taxon>Bacillati</taxon>
        <taxon>Actinomycetota</taxon>
        <taxon>Actinomycetes</taxon>
        <taxon>Mycobacteriales</taxon>
        <taxon>Nocardiaceae</taxon>
        <taxon>Rhodococcoides</taxon>
    </lineage>
</organism>
<feature type="transmembrane region" description="Helical" evidence="6">
    <location>
        <begin position="128"/>
        <end position="149"/>
    </location>
</feature>
<gene>
    <name evidence="7" type="ORF">A3K89_13050</name>
</gene>
<dbReference type="GO" id="GO:0005886">
    <property type="term" value="C:plasma membrane"/>
    <property type="evidence" value="ECO:0007669"/>
    <property type="project" value="UniProtKB-SubCell"/>
</dbReference>
<evidence type="ECO:0000256" key="4">
    <source>
        <dbReference type="ARBA" id="ARBA00022989"/>
    </source>
</evidence>
<feature type="transmembrane region" description="Helical" evidence="6">
    <location>
        <begin position="238"/>
        <end position="265"/>
    </location>
</feature>
<keyword evidence="2" id="KW-1003">Cell membrane</keyword>
<comment type="subcellular location">
    <subcellularLocation>
        <location evidence="1">Cell membrane</location>
        <topology evidence="1">Multi-pass membrane protein</topology>
    </subcellularLocation>
</comment>